<dbReference type="Gene3D" id="1.20.1250.20">
    <property type="entry name" value="MFS general substrate transporter like domains"/>
    <property type="match status" value="1"/>
</dbReference>
<feature type="transmembrane region" description="Helical" evidence="4">
    <location>
        <begin position="169"/>
        <end position="191"/>
    </location>
</feature>
<feature type="transmembrane region" description="Helical" evidence="4">
    <location>
        <begin position="352"/>
        <end position="371"/>
    </location>
</feature>
<feature type="transmembrane region" description="Helical" evidence="4">
    <location>
        <begin position="108"/>
        <end position="131"/>
    </location>
</feature>
<feature type="domain" description="Major facilitator superfamily (MFS) profile" evidence="5">
    <location>
        <begin position="17"/>
        <end position="407"/>
    </location>
</feature>
<accession>A0A3N2RCP6</accession>
<gene>
    <name evidence="6" type="ORF">D9T17_20500</name>
</gene>
<dbReference type="PROSITE" id="PS50850">
    <property type="entry name" value="MFS"/>
    <property type="match status" value="1"/>
</dbReference>
<feature type="transmembrane region" description="Helical" evidence="4">
    <location>
        <begin position="383"/>
        <end position="402"/>
    </location>
</feature>
<dbReference type="Proteomes" id="UP000275910">
    <property type="component" value="Unassembled WGS sequence"/>
</dbReference>
<organism evidence="6 7">
    <name type="scientific">Lysobacter enzymogenes</name>
    <dbReference type="NCBI Taxonomy" id="69"/>
    <lineage>
        <taxon>Bacteria</taxon>
        <taxon>Pseudomonadati</taxon>
        <taxon>Pseudomonadota</taxon>
        <taxon>Gammaproteobacteria</taxon>
        <taxon>Lysobacterales</taxon>
        <taxon>Lysobacteraceae</taxon>
        <taxon>Lysobacter</taxon>
    </lineage>
</organism>
<dbReference type="CDD" id="cd17355">
    <property type="entry name" value="MFS_YcxA_like"/>
    <property type="match status" value="1"/>
</dbReference>
<dbReference type="Pfam" id="PF07690">
    <property type="entry name" value="MFS_1"/>
    <property type="match status" value="1"/>
</dbReference>
<reference evidence="6 7" key="1">
    <citation type="submission" date="2018-10" db="EMBL/GenBank/DDBJ databases">
        <title>The genome of Lysobacter enzymogenes OH11.</title>
        <authorList>
            <person name="Liu F."/>
            <person name="Zhao Y."/>
            <person name="Qian G."/>
            <person name="Chen Y."/>
            <person name="Xu H."/>
        </authorList>
    </citation>
    <scope>NUCLEOTIDE SEQUENCE [LARGE SCALE GENOMIC DNA]</scope>
    <source>
        <strain evidence="6 7">OH11</strain>
    </source>
</reference>
<dbReference type="GO" id="GO:0022857">
    <property type="term" value="F:transmembrane transporter activity"/>
    <property type="evidence" value="ECO:0007669"/>
    <property type="project" value="InterPro"/>
</dbReference>
<dbReference type="InterPro" id="IPR050327">
    <property type="entry name" value="Proton-linked_MCT"/>
</dbReference>
<feature type="transmembrane region" description="Helical" evidence="4">
    <location>
        <begin position="47"/>
        <end position="72"/>
    </location>
</feature>
<evidence type="ECO:0000256" key="3">
    <source>
        <dbReference type="ARBA" id="ARBA00023136"/>
    </source>
</evidence>
<dbReference type="InterPro" id="IPR036259">
    <property type="entry name" value="MFS_trans_sf"/>
</dbReference>
<name>A0A3N2RCP6_LYSEN</name>
<keyword evidence="1 4" id="KW-0812">Transmembrane</keyword>
<dbReference type="PANTHER" id="PTHR11360">
    <property type="entry name" value="MONOCARBOXYLATE TRANSPORTER"/>
    <property type="match status" value="1"/>
</dbReference>
<protein>
    <submittedName>
        <fullName evidence="6">MFS transporter</fullName>
    </submittedName>
</protein>
<evidence type="ECO:0000259" key="5">
    <source>
        <dbReference type="PROSITE" id="PS50850"/>
    </source>
</evidence>
<feature type="transmembrane region" description="Helical" evidence="4">
    <location>
        <begin position="292"/>
        <end position="310"/>
    </location>
</feature>
<feature type="transmembrane region" description="Helical" evidence="4">
    <location>
        <begin position="143"/>
        <end position="163"/>
    </location>
</feature>
<feature type="transmembrane region" description="Helical" evidence="4">
    <location>
        <begin position="262"/>
        <end position="285"/>
    </location>
</feature>
<feature type="transmembrane region" description="Helical" evidence="4">
    <location>
        <begin position="228"/>
        <end position="250"/>
    </location>
</feature>
<dbReference type="RefSeq" id="WP_123649164.1">
    <property type="nucleotide sequence ID" value="NZ_RCTY01000048.1"/>
</dbReference>
<dbReference type="InterPro" id="IPR020846">
    <property type="entry name" value="MFS_dom"/>
</dbReference>
<comment type="caution">
    <text evidence="6">The sequence shown here is derived from an EMBL/GenBank/DDBJ whole genome shotgun (WGS) entry which is preliminary data.</text>
</comment>
<evidence type="ECO:0000256" key="4">
    <source>
        <dbReference type="SAM" id="Phobius"/>
    </source>
</evidence>
<dbReference type="EMBL" id="RCTY01000048">
    <property type="protein sequence ID" value="ROU05201.1"/>
    <property type="molecule type" value="Genomic_DNA"/>
</dbReference>
<evidence type="ECO:0000313" key="6">
    <source>
        <dbReference type="EMBL" id="ROU05201.1"/>
    </source>
</evidence>
<dbReference type="AlphaFoldDB" id="A0A3N2RCP6"/>
<evidence type="ECO:0000256" key="2">
    <source>
        <dbReference type="ARBA" id="ARBA00022989"/>
    </source>
</evidence>
<keyword evidence="3 4" id="KW-0472">Membrane</keyword>
<sequence>MTSTSPPAPAKPASYWPLLLAATAMLLITMGIRQSQGLLVKPIGRSTGLGIAEISFALAIGQFVWGAVQPLFGALADQRGPGRVLVFGGLLLMAGMALTPLVSSQWGLMATLGVLGAAGAGAGSFSILIGATAQRIPAEKRSMAAGVINAGGSMGQFLFAPLVQAVIAAAGWMAAMWTLAAAALATLPLAWPLRRRRETAAAAASASPAADGIGLREQLRIALRNPSYWMLHVGFFTCGFHIAFLVTHLPGEIALCGLSDNVSAMALGLIGLFNVAGSLAAGWLGQRWRMKYLLAGMYASRAALIAIYLVSPPTPLTFYLFAAGLGVTWLATVPPTAGLVGKLFGPRYLGTLFGLTLLSHQIGGFFGAWLGGLAMAKFGDYTWMWYADIVLALLAAAANLPIREAKPIAPGLMPAKA</sequence>
<feature type="transmembrane region" description="Helical" evidence="4">
    <location>
        <begin position="84"/>
        <end position="102"/>
    </location>
</feature>
<dbReference type="PANTHER" id="PTHR11360:SF284">
    <property type="entry name" value="EG:103B4.3 PROTEIN-RELATED"/>
    <property type="match status" value="1"/>
</dbReference>
<dbReference type="SUPFAM" id="SSF103473">
    <property type="entry name" value="MFS general substrate transporter"/>
    <property type="match status" value="1"/>
</dbReference>
<evidence type="ECO:0000256" key="1">
    <source>
        <dbReference type="ARBA" id="ARBA00022692"/>
    </source>
</evidence>
<evidence type="ECO:0000313" key="7">
    <source>
        <dbReference type="Proteomes" id="UP000275910"/>
    </source>
</evidence>
<feature type="transmembrane region" description="Helical" evidence="4">
    <location>
        <begin position="316"/>
        <end position="340"/>
    </location>
</feature>
<dbReference type="InterPro" id="IPR011701">
    <property type="entry name" value="MFS"/>
</dbReference>
<keyword evidence="2 4" id="KW-1133">Transmembrane helix</keyword>
<proteinExistence type="predicted"/>